<feature type="transmembrane region" description="Helical" evidence="2">
    <location>
        <begin position="896"/>
        <end position="922"/>
    </location>
</feature>
<protein>
    <submittedName>
        <fullName evidence="3">Uncharacterized protein</fullName>
    </submittedName>
</protein>
<proteinExistence type="predicted"/>
<keyword evidence="2" id="KW-0472">Membrane</keyword>
<dbReference type="AlphaFoldDB" id="A0AAN6Y1X4"/>
<dbReference type="Proteomes" id="UP001301769">
    <property type="component" value="Unassembled WGS sequence"/>
</dbReference>
<comment type="caution">
    <text evidence="3">The sequence shown here is derived from an EMBL/GenBank/DDBJ whole genome shotgun (WGS) entry which is preliminary data.</text>
</comment>
<organism evidence="3 4">
    <name type="scientific">Rhypophila decipiens</name>
    <dbReference type="NCBI Taxonomy" id="261697"/>
    <lineage>
        <taxon>Eukaryota</taxon>
        <taxon>Fungi</taxon>
        <taxon>Dikarya</taxon>
        <taxon>Ascomycota</taxon>
        <taxon>Pezizomycotina</taxon>
        <taxon>Sordariomycetes</taxon>
        <taxon>Sordariomycetidae</taxon>
        <taxon>Sordariales</taxon>
        <taxon>Naviculisporaceae</taxon>
        <taxon>Rhypophila</taxon>
    </lineage>
</organism>
<feature type="region of interest" description="Disordered" evidence="1">
    <location>
        <begin position="511"/>
        <end position="533"/>
    </location>
</feature>
<keyword evidence="2" id="KW-1133">Transmembrane helix</keyword>
<feature type="compositionally biased region" description="Acidic residues" evidence="1">
    <location>
        <begin position="865"/>
        <end position="878"/>
    </location>
</feature>
<sequence length="923" mass="101222">MAPPDLAASPTRESFCAVDLEKEEAALAAATTTANNKKRRGICRKCFVIPALVLFYVASIVAFSAGFYRLGWVSGDATGYQDGVQAMEAGVDYLMNHIYAKGLEQGRRESSDLLQSYLSTVYTTSDFDDHYMAISADFDYAAGMEQGLEQCRRGDQVSPRDDPQSPENKDWVFKGAYMRVAADGKTVHYNKSGWDDVWTDDGGLHYFYNPDVWTLTDHQDEVSDYVWSVIDHQNELTDYEDELADDDALPPRLAKRIIDIPGKMVATRPEDQPPGAPDPEEHLRKLEASKWEWVKRIFRKGKRIIKNWYHAIEEKWKDTNFYKYKLHAHPRPPPIKIKFENHTQMGDHMHGAGRYGNRLYEGGLKKRTTIPVPIPAPAPTNGPYANNGNPNNYAGNGDRYITKGIPRLSKVDHNWANSQFETPKGPFAKDIQPTGGTGLRLPDPYKHNNNNHGPAPVQDAPRGEDLNWHLPQTTKASEFTVTYYIPTTYPDGQVATHTVVRVGPLLEPLAKPTPAPVPATPSPTSAASGSDHTTTLTMGTDVFTITLPGGLKATPWPFLPSPSPSSIPSVVPAVPDAEDAQETQVVEFVEEVEIVQVTEVTEVTAIPTPATTEAPQASGAPEEYQEVDVDLYVVEDENGEFVISTSIVRHLTVTEPIPQASEVAEEFADHVVLHVSDQNGIPLVTATGVGHVISTSTVGYPTVTEQPIPQQSQVVEHVLDVAKIAVVDQHGIAHSLVYTAPGGKLVTVTRTTVIVTSTTETPHASQAVEVEFEFDEVTKVKVADATSTEAAQASQVVEVEFDNVSKVKVEDAASTGTPQASQVVEAEFDEVTKVKVADATSTETPEQSQVVEAEFDNVSKVTVIDADEDEDEDEDEDKDKDKDKDSDWASVDPVKFGFIIVIGSLLACWCLMVLTALCVHCLC</sequence>
<accession>A0AAN6Y1X4</accession>
<keyword evidence="2" id="KW-0812">Transmembrane</keyword>
<reference evidence="3" key="1">
    <citation type="journal article" date="2023" name="Mol. Phylogenet. Evol.">
        <title>Genome-scale phylogeny and comparative genomics of the fungal order Sordariales.</title>
        <authorList>
            <person name="Hensen N."/>
            <person name="Bonometti L."/>
            <person name="Westerberg I."/>
            <person name="Brannstrom I.O."/>
            <person name="Guillou S."/>
            <person name="Cros-Aarteil S."/>
            <person name="Calhoun S."/>
            <person name="Haridas S."/>
            <person name="Kuo A."/>
            <person name="Mondo S."/>
            <person name="Pangilinan J."/>
            <person name="Riley R."/>
            <person name="LaButti K."/>
            <person name="Andreopoulos B."/>
            <person name="Lipzen A."/>
            <person name="Chen C."/>
            <person name="Yan M."/>
            <person name="Daum C."/>
            <person name="Ng V."/>
            <person name="Clum A."/>
            <person name="Steindorff A."/>
            <person name="Ohm R.A."/>
            <person name="Martin F."/>
            <person name="Silar P."/>
            <person name="Natvig D.O."/>
            <person name="Lalanne C."/>
            <person name="Gautier V."/>
            <person name="Ament-Velasquez S.L."/>
            <person name="Kruys A."/>
            <person name="Hutchinson M.I."/>
            <person name="Powell A.J."/>
            <person name="Barry K."/>
            <person name="Miller A.N."/>
            <person name="Grigoriev I.V."/>
            <person name="Debuchy R."/>
            <person name="Gladieux P."/>
            <person name="Hiltunen Thoren M."/>
            <person name="Johannesson H."/>
        </authorList>
    </citation>
    <scope>NUCLEOTIDE SEQUENCE</scope>
    <source>
        <strain evidence="3">PSN293</strain>
    </source>
</reference>
<feature type="transmembrane region" description="Helical" evidence="2">
    <location>
        <begin position="47"/>
        <end position="68"/>
    </location>
</feature>
<evidence type="ECO:0000256" key="2">
    <source>
        <dbReference type="SAM" id="Phobius"/>
    </source>
</evidence>
<feature type="region of interest" description="Disordered" evidence="1">
    <location>
        <begin position="863"/>
        <end position="887"/>
    </location>
</feature>
<dbReference type="EMBL" id="MU858271">
    <property type="protein sequence ID" value="KAK4207837.1"/>
    <property type="molecule type" value="Genomic_DNA"/>
</dbReference>
<feature type="compositionally biased region" description="Pro residues" evidence="1">
    <location>
        <begin position="511"/>
        <end position="521"/>
    </location>
</feature>
<gene>
    <name evidence="3" type="ORF">QBC37DRAFT_379694</name>
</gene>
<evidence type="ECO:0000313" key="3">
    <source>
        <dbReference type="EMBL" id="KAK4207837.1"/>
    </source>
</evidence>
<name>A0AAN6Y1X4_9PEZI</name>
<evidence type="ECO:0000256" key="1">
    <source>
        <dbReference type="SAM" id="MobiDB-lite"/>
    </source>
</evidence>
<reference evidence="3" key="2">
    <citation type="submission" date="2023-05" db="EMBL/GenBank/DDBJ databases">
        <authorList>
            <consortium name="Lawrence Berkeley National Laboratory"/>
            <person name="Steindorff A."/>
            <person name="Hensen N."/>
            <person name="Bonometti L."/>
            <person name="Westerberg I."/>
            <person name="Brannstrom I.O."/>
            <person name="Guillou S."/>
            <person name="Cros-Aarteil S."/>
            <person name="Calhoun S."/>
            <person name="Haridas S."/>
            <person name="Kuo A."/>
            <person name="Mondo S."/>
            <person name="Pangilinan J."/>
            <person name="Riley R."/>
            <person name="Labutti K."/>
            <person name="Andreopoulos B."/>
            <person name="Lipzen A."/>
            <person name="Chen C."/>
            <person name="Yanf M."/>
            <person name="Daum C."/>
            <person name="Ng V."/>
            <person name="Clum A."/>
            <person name="Ohm R."/>
            <person name="Martin F."/>
            <person name="Silar P."/>
            <person name="Natvig D."/>
            <person name="Lalanne C."/>
            <person name="Gautier V."/>
            <person name="Ament-Velasquez S.L."/>
            <person name="Kruys A."/>
            <person name="Hutchinson M.I."/>
            <person name="Powell A.J."/>
            <person name="Barry K."/>
            <person name="Miller A.N."/>
            <person name="Grigoriev I.V."/>
            <person name="Debuchy R."/>
            <person name="Gladieux P."/>
            <person name="Thoren M.H."/>
            <person name="Johannesson H."/>
        </authorList>
    </citation>
    <scope>NUCLEOTIDE SEQUENCE</scope>
    <source>
        <strain evidence="3">PSN293</strain>
    </source>
</reference>
<keyword evidence="4" id="KW-1185">Reference proteome</keyword>
<feature type="region of interest" description="Disordered" evidence="1">
    <location>
        <begin position="419"/>
        <end position="467"/>
    </location>
</feature>
<evidence type="ECO:0000313" key="4">
    <source>
        <dbReference type="Proteomes" id="UP001301769"/>
    </source>
</evidence>